<protein>
    <submittedName>
        <fullName evidence="1">Predicted protein</fullName>
    </submittedName>
</protein>
<dbReference type="Proteomes" id="UP000002668">
    <property type="component" value="Genome"/>
</dbReference>
<reference evidence="2" key="1">
    <citation type="journal article" date="2011" name="Nat. Commun.">
        <title>Effector diversification within compartments of the Leptosphaeria maculans genome affected by Repeat-Induced Point mutations.</title>
        <authorList>
            <person name="Rouxel T."/>
            <person name="Grandaubert J."/>
            <person name="Hane J.K."/>
            <person name="Hoede C."/>
            <person name="van de Wouw A.P."/>
            <person name="Couloux A."/>
            <person name="Dominguez V."/>
            <person name="Anthouard V."/>
            <person name="Bally P."/>
            <person name="Bourras S."/>
            <person name="Cozijnsen A.J."/>
            <person name="Ciuffetti L.M."/>
            <person name="Degrave A."/>
            <person name="Dilmaghani A."/>
            <person name="Duret L."/>
            <person name="Fudal I."/>
            <person name="Goodwin S.B."/>
            <person name="Gout L."/>
            <person name="Glaser N."/>
            <person name="Linglin J."/>
            <person name="Kema G.H.J."/>
            <person name="Lapalu N."/>
            <person name="Lawrence C.B."/>
            <person name="May K."/>
            <person name="Meyer M."/>
            <person name="Ollivier B."/>
            <person name="Poulain J."/>
            <person name="Schoch C.L."/>
            <person name="Simon A."/>
            <person name="Spatafora J.W."/>
            <person name="Stachowiak A."/>
            <person name="Turgeon B.G."/>
            <person name="Tyler B.M."/>
            <person name="Vincent D."/>
            <person name="Weissenbach J."/>
            <person name="Amselem J."/>
            <person name="Quesneville H."/>
            <person name="Oliver R.P."/>
            <person name="Wincker P."/>
            <person name="Balesdent M.-H."/>
            <person name="Howlett B.J."/>
        </authorList>
    </citation>
    <scope>NUCLEOTIDE SEQUENCE [LARGE SCALE GENOMIC DNA]</scope>
    <source>
        <strain evidence="2">JN3 / isolate v23.1.3 / race Av1-4-5-6-7-8</strain>
    </source>
</reference>
<evidence type="ECO:0000313" key="2">
    <source>
        <dbReference type="Proteomes" id="UP000002668"/>
    </source>
</evidence>
<proteinExistence type="predicted"/>
<keyword evidence="2" id="KW-1185">Reference proteome</keyword>
<dbReference type="VEuPathDB" id="FungiDB:LEMA_P026100.1"/>
<gene>
    <name evidence="1" type="ORF">LEMA_P026100.1</name>
</gene>
<dbReference type="InParanoid" id="E4ZV32"/>
<dbReference type="HOGENOM" id="CLU_1004990_0_0_1"/>
<dbReference type="EMBL" id="FP929127">
    <property type="protein sequence ID" value="CBX95458.1"/>
    <property type="molecule type" value="Genomic_DNA"/>
</dbReference>
<sequence length="277" mass="30463">MCKASFEHGVAQRITHHASSQLVDPFSVSTSSLGACPIIFETIRTYFPLAMDYNQPPANSSADTTSKSIPPIALCNFRTSDGWKISTPYKIHPECGVTVRQPSNRASRTLVRVPTPQCPSYARKHASCVAQERAVFAYAATVYAPAPVSNTCTPQPESQESEIHAASTAFLGRETCVEMKMLACAEVCQPGMESRQPQPPTPARLSQYRYSQDSSQASARRRIQQITDIDWTPVGRAGLVMDESRSEVVVYGANVPRVQVRRDDGVVLFPDLRVWVA</sequence>
<organism evidence="2">
    <name type="scientific">Leptosphaeria maculans (strain JN3 / isolate v23.1.3 / race Av1-4-5-6-7-8)</name>
    <name type="common">Blackleg fungus</name>
    <name type="synonym">Phoma lingam</name>
    <dbReference type="NCBI Taxonomy" id="985895"/>
    <lineage>
        <taxon>Eukaryota</taxon>
        <taxon>Fungi</taxon>
        <taxon>Dikarya</taxon>
        <taxon>Ascomycota</taxon>
        <taxon>Pezizomycotina</taxon>
        <taxon>Dothideomycetes</taxon>
        <taxon>Pleosporomycetidae</taxon>
        <taxon>Pleosporales</taxon>
        <taxon>Pleosporineae</taxon>
        <taxon>Leptosphaeriaceae</taxon>
        <taxon>Plenodomus</taxon>
        <taxon>Plenodomus lingam/Leptosphaeria maculans species complex</taxon>
    </lineage>
</organism>
<accession>E4ZV32</accession>
<evidence type="ECO:0000313" key="1">
    <source>
        <dbReference type="EMBL" id="CBX95458.1"/>
    </source>
</evidence>
<dbReference type="AlphaFoldDB" id="E4ZV32"/>
<name>E4ZV32_LEPMJ</name>